<feature type="region of interest" description="Disordered" evidence="1">
    <location>
        <begin position="13"/>
        <end position="45"/>
    </location>
</feature>
<keyword evidence="3" id="KW-1185">Reference proteome</keyword>
<comment type="caution">
    <text evidence="2">The sequence shown here is derived from an EMBL/GenBank/DDBJ whole genome shotgun (WGS) entry which is preliminary data.</text>
</comment>
<feature type="compositionally biased region" description="Gly residues" evidence="1">
    <location>
        <begin position="36"/>
        <end position="45"/>
    </location>
</feature>
<proteinExistence type="predicted"/>
<organism evidence="2 3">
    <name type="scientific">Trifolium medium</name>
    <dbReference type="NCBI Taxonomy" id="97028"/>
    <lineage>
        <taxon>Eukaryota</taxon>
        <taxon>Viridiplantae</taxon>
        <taxon>Streptophyta</taxon>
        <taxon>Embryophyta</taxon>
        <taxon>Tracheophyta</taxon>
        <taxon>Spermatophyta</taxon>
        <taxon>Magnoliopsida</taxon>
        <taxon>eudicotyledons</taxon>
        <taxon>Gunneridae</taxon>
        <taxon>Pentapetalae</taxon>
        <taxon>rosids</taxon>
        <taxon>fabids</taxon>
        <taxon>Fabales</taxon>
        <taxon>Fabaceae</taxon>
        <taxon>Papilionoideae</taxon>
        <taxon>50 kb inversion clade</taxon>
        <taxon>NPAAA clade</taxon>
        <taxon>Hologalegina</taxon>
        <taxon>IRL clade</taxon>
        <taxon>Trifolieae</taxon>
        <taxon>Trifolium</taxon>
    </lineage>
</organism>
<dbReference type="Proteomes" id="UP000265520">
    <property type="component" value="Unassembled WGS sequence"/>
</dbReference>
<protein>
    <submittedName>
        <fullName evidence="2">Uncharacterized protein</fullName>
    </submittedName>
</protein>
<accession>A0A392UQL3</accession>
<sequence>MVGSSSDVALKLTSGGFGGNIGGENRAGTPSCSFGKDGGSGGGQN</sequence>
<reference evidence="2 3" key="1">
    <citation type="journal article" date="2018" name="Front. Plant Sci.">
        <title>Red Clover (Trifolium pratense) and Zigzag Clover (T. medium) - A Picture of Genomic Similarities and Differences.</title>
        <authorList>
            <person name="Dluhosova J."/>
            <person name="Istvanek J."/>
            <person name="Nedelnik J."/>
            <person name="Repkova J."/>
        </authorList>
    </citation>
    <scope>NUCLEOTIDE SEQUENCE [LARGE SCALE GENOMIC DNA]</scope>
    <source>
        <strain evidence="3">cv. 10/8</strain>
        <tissue evidence="2">Leaf</tissue>
    </source>
</reference>
<evidence type="ECO:0000313" key="3">
    <source>
        <dbReference type="Proteomes" id="UP000265520"/>
    </source>
</evidence>
<name>A0A392UQL3_9FABA</name>
<dbReference type="AlphaFoldDB" id="A0A392UQL3"/>
<dbReference type="EMBL" id="LXQA010870898">
    <property type="protein sequence ID" value="MCI74914.1"/>
    <property type="molecule type" value="Genomic_DNA"/>
</dbReference>
<evidence type="ECO:0000313" key="2">
    <source>
        <dbReference type="EMBL" id="MCI74914.1"/>
    </source>
</evidence>
<evidence type="ECO:0000256" key="1">
    <source>
        <dbReference type="SAM" id="MobiDB-lite"/>
    </source>
</evidence>